<sequence>MKMPLKKAKTQSQQSIMPWPISTSTVRKQTTML</sequence>
<protein>
    <submittedName>
        <fullName evidence="2">Uncharacterized protein</fullName>
    </submittedName>
</protein>
<reference evidence="2" key="1">
    <citation type="journal article" date="2021" name="Proc. Natl. Acad. Sci. U.S.A.">
        <title>A Catalog of Tens of Thousands of Viruses from Human Metagenomes Reveals Hidden Associations with Chronic Diseases.</title>
        <authorList>
            <person name="Tisza M.J."/>
            <person name="Buck C.B."/>
        </authorList>
    </citation>
    <scope>NUCLEOTIDE SEQUENCE</scope>
    <source>
        <strain evidence="2">CtP6p7</strain>
    </source>
</reference>
<name>A0A8S5M299_9CAUD</name>
<evidence type="ECO:0000256" key="1">
    <source>
        <dbReference type="SAM" id="MobiDB-lite"/>
    </source>
</evidence>
<organism evidence="2">
    <name type="scientific">Siphoviridae sp. ctP6p7</name>
    <dbReference type="NCBI Taxonomy" id="2826319"/>
    <lineage>
        <taxon>Viruses</taxon>
        <taxon>Duplodnaviria</taxon>
        <taxon>Heunggongvirae</taxon>
        <taxon>Uroviricota</taxon>
        <taxon>Caudoviricetes</taxon>
    </lineage>
</organism>
<feature type="region of interest" description="Disordered" evidence="1">
    <location>
        <begin position="1"/>
        <end position="33"/>
    </location>
</feature>
<evidence type="ECO:0000313" key="2">
    <source>
        <dbReference type="EMBL" id="DAD76429.1"/>
    </source>
</evidence>
<accession>A0A8S5M299</accession>
<feature type="compositionally biased region" description="Polar residues" evidence="1">
    <location>
        <begin position="10"/>
        <end position="33"/>
    </location>
</feature>
<dbReference type="EMBL" id="BK014800">
    <property type="protein sequence ID" value="DAD76429.1"/>
    <property type="molecule type" value="Genomic_DNA"/>
</dbReference>
<proteinExistence type="predicted"/>